<protein>
    <recommendedName>
        <fullName evidence="1">Beta-lactamase class A catalytic domain-containing protein</fullName>
    </recommendedName>
</protein>
<accession>A0ABX0XRQ5</accession>
<dbReference type="Gene3D" id="3.40.710.10">
    <property type="entry name" value="DD-peptidase/beta-lactamase superfamily"/>
    <property type="match status" value="1"/>
</dbReference>
<feature type="domain" description="Beta-lactamase class A catalytic" evidence="1">
    <location>
        <begin position="141"/>
        <end position="222"/>
    </location>
</feature>
<name>A0ABX0XRQ5_9ACTN</name>
<dbReference type="Proteomes" id="UP000722989">
    <property type="component" value="Unassembled WGS sequence"/>
</dbReference>
<dbReference type="InterPro" id="IPR045155">
    <property type="entry name" value="Beta-lactam_cat"/>
</dbReference>
<evidence type="ECO:0000259" key="1">
    <source>
        <dbReference type="Pfam" id="PF13354"/>
    </source>
</evidence>
<reference evidence="2 3" key="1">
    <citation type="submission" date="2020-03" db="EMBL/GenBank/DDBJ databases">
        <title>WGS of the type strain of Planosporangium spp.</title>
        <authorList>
            <person name="Thawai C."/>
        </authorList>
    </citation>
    <scope>NUCLEOTIDE SEQUENCE [LARGE SCALE GENOMIC DNA]</scope>
    <source>
        <strain evidence="2 3">TBRC 5610</strain>
    </source>
</reference>
<dbReference type="Pfam" id="PF13354">
    <property type="entry name" value="Beta-lactamase2"/>
    <property type="match status" value="1"/>
</dbReference>
<sequence length="310" mass="33182">MRLRVTVPTALVALTVTALSAISFTPSLRGRVIDALHLRDAAAGAAPILPDGTLKGHASLRIAAQPAPTPPPTLAAHQVNVSVTGFYSWALLDRHTGTITGSSSYASETNSTESMIKIWITSDYLRMLGAKQPTAQRLSELSRMIRRSDDAAAQDIYQVDGGNAVIRRMISMCGLTETTVVSGWWSKTEISARDAVRLGQCVANGKAAGPKWTSWVLNEMRNVTGGVAEEPDGGRWGIIDGLPAELADGVAIKNGWTLLYDDGDWHVNCLAVQSDWVLSVLTRYPAKLGKQYGANVCKQVTQQLVTPSGA</sequence>
<organism evidence="2 3">
    <name type="scientific">Planosporangium thailandense</name>
    <dbReference type="NCBI Taxonomy" id="765197"/>
    <lineage>
        <taxon>Bacteria</taxon>
        <taxon>Bacillati</taxon>
        <taxon>Actinomycetota</taxon>
        <taxon>Actinomycetes</taxon>
        <taxon>Micromonosporales</taxon>
        <taxon>Micromonosporaceae</taxon>
        <taxon>Planosporangium</taxon>
    </lineage>
</organism>
<dbReference type="InterPro" id="IPR012338">
    <property type="entry name" value="Beta-lactam/transpept-like"/>
</dbReference>
<dbReference type="EMBL" id="JAATVY010000002">
    <property type="protein sequence ID" value="NJC68686.1"/>
    <property type="molecule type" value="Genomic_DNA"/>
</dbReference>
<dbReference type="RefSeq" id="WP_167923603.1">
    <property type="nucleotide sequence ID" value="NZ_JAATVY010000002.1"/>
</dbReference>
<gene>
    <name evidence="2" type="ORF">HC031_02940</name>
</gene>
<keyword evidence="3" id="KW-1185">Reference proteome</keyword>
<evidence type="ECO:0000313" key="3">
    <source>
        <dbReference type="Proteomes" id="UP000722989"/>
    </source>
</evidence>
<comment type="caution">
    <text evidence="2">The sequence shown here is derived from an EMBL/GenBank/DDBJ whole genome shotgun (WGS) entry which is preliminary data.</text>
</comment>
<dbReference type="SUPFAM" id="SSF56601">
    <property type="entry name" value="beta-lactamase/transpeptidase-like"/>
    <property type="match status" value="1"/>
</dbReference>
<evidence type="ECO:0000313" key="2">
    <source>
        <dbReference type="EMBL" id="NJC68686.1"/>
    </source>
</evidence>
<proteinExistence type="predicted"/>